<dbReference type="EMBL" id="GGFL01012212">
    <property type="protein sequence ID" value="MBW76390.1"/>
    <property type="molecule type" value="Transcribed_RNA"/>
</dbReference>
<feature type="region of interest" description="Disordered" evidence="1">
    <location>
        <begin position="40"/>
        <end position="70"/>
    </location>
</feature>
<evidence type="ECO:0000313" key="3">
    <source>
        <dbReference type="EMBL" id="MBW76390.1"/>
    </source>
</evidence>
<organism evidence="3">
    <name type="scientific">Anopheles darlingi</name>
    <name type="common">Mosquito</name>
    <dbReference type="NCBI Taxonomy" id="43151"/>
    <lineage>
        <taxon>Eukaryota</taxon>
        <taxon>Metazoa</taxon>
        <taxon>Ecdysozoa</taxon>
        <taxon>Arthropoda</taxon>
        <taxon>Hexapoda</taxon>
        <taxon>Insecta</taxon>
        <taxon>Pterygota</taxon>
        <taxon>Neoptera</taxon>
        <taxon>Endopterygota</taxon>
        <taxon>Diptera</taxon>
        <taxon>Nematocera</taxon>
        <taxon>Culicoidea</taxon>
        <taxon>Culicidae</taxon>
        <taxon>Anophelinae</taxon>
        <taxon>Anopheles</taxon>
    </lineage>
</organism>
<proteinExistence type="predicted"/>
<sequence>MIPPRDRFLLILLLPPACVCLCMLSPPHASSRLYDLRNRFSSKSSKKQKNKCDFANGQQDERPSMSNESS</sequence>
<evidence type="ECO:0000256" key="1">
    <source>
        <dbReference type="SAM" id="MobiDB-lite"/>
    </source>
</evidence>
<accession>A0A2M4DFM5</accession>
<feature type="chain" id="PRO_5014772930" evidence="2">
    <location>
        <begin position="21"/>
        <end position="70"/>
    </location>
</feature>
<reference evidence="3" key="1">
    <citation type="submission" date="2018-01" db="EMBL/GenBank/DDBJ databases">
        <title>An insight into the sialome of Amazonian anophelines.</title>
        <authorList>
            <person name="Ribeiro J.M."/>
            <person name="Scarpassa V."/>
            <person name="Calvo E."/>
        </authorList>
    </citation>
    <scope>NUCLEOTIDE SEQUENCE</scope>
</reference>
<protein>
    <submittedName>
        <fullName evidence="3">Putative secreted protein</fullName>
    </submittedName>
</protein>
<name>A0A2M4DFM5_ANODA</name>
<evidence type="ECO:0000256" key="2">
    <source>
        <dbReference type="SAM" id="SignalP"/>
    </source>
</evidence>
<keyword evidence="2" id="KW-0732">Signal</keyword>
<feature type="signal peptide" evidence="2">
    <location>
        <begin position="1"/>
        <end position="20"/>
    </location>
</feature>
<dbReference type="AlphaFoldDB" id="A0A2M4DFM5"/>